<reference evidence="2 3" key="2">
    <citation type="submission" date="2016-03" db="EMBL/GenBank/DDBJ databases">
        <title>New uncultured bacterium of the family Gallionellaceae from acid mine drainage: description and reconstruction of genome based on metagenomic analysis of microbial community.</title>
        <authorList>
            <person name="Kadnikov V."/>
            <person name="Ivasenko D."/>
            <person name="Beletsky A."/>
            <person name="Mardanov A."/>
            <person name="Danilova E."/>
            <person name="Pimenov N."/>
            <person name="Karnachuk O."/>
            <person name="Ravin N."/>
        </authorList>
    </citation>
    <scope>NUCLEOTIDE SEQUENCE [LARGE SCALE GENOMIC DNA]</scope>
    <source>
        <strain evidence="2">ShG14-8</strain>
    </source>
</reference>
<dbReference type="Pfam" id="PF11391">
    <property type="entry name" value="DUF2798"/>
    <property type="match status" value="1"/>
</dbReference>
<keyword evidence="1" id="KW-1133">Transmembrane helix</keyword>
<feature type="transmembrane region" description="Helical" evidence="1">
    <location>
        <begin position="39"/>
        <end position="60"/>
    </location>
</feature>
<organism evidence="2 3">
    <name type="scientific">Candidatus Gallionella acididurans</name>
    <dbReference type="NCBI Taxonomy" id="1796491"/>
    <lineage>
        <taxon>Bacteria</taxon>
        <taxon>Pseudomonadati</taxon>
        <taxon>Pseudomonadota</taxon>
        <taxon>Betaproteobacteria</taxon>
        <taxon>Nitrosomonadales</taxon>
        <taxon>Gallionellaceae</taxon>
        <taxon>Gallionella</taxon>
    </lineage>
</organism>
<dbReference type="Proteomes" id="UP000070578">
    <property type="component" value="Unassembled WGS sequence"/>
</dbReference>
<feature type="transmembrane region" description="Helical" evidence="1">
    <location>
        <begin position="12"/>
        <end position="33"/>
    </location>
</feature>
<protein>
    <recommendedName>
        <fullName evidence="4">DUF2798 domain-containing protein</fullName>
    </recommendedName>
</protein>
<evidence type="ECO:0008006" key="4">
    <source>
        <dbReference type="Google" id="ProtNLM"/>
    </source>
</evidence>
<proteinExistence type="predicted"/>
<comment type="caution">
    <text evidence="2">The sequence shown here is derived from an EMBL/GenBank/DDBJ whole genome shotgun (WGS) entry which is preliminary data.</text>
</comment>
<dbReference type="AlphaFoldDB" id="A0A139BXZ4"/>
<evidence type="ECO:0000256" key="1">
    <source>
        <dbReference type="SAM" id="Phobius"/>
    </source>
</evidence>
<dbReference type="EMBL" id="LSLI01000004">
    <property type="protein sequence ID" value="KXS33605.1"/>
    <property type="molecule type" value="Genomic_DNA"/>
</dbReference>
<reference evidence="2 3" key="1">
    <citation type="submission" date="2016-02" db="EMBL/GenBank/DDBJ databases">
        <authorList>
            <person name="Wen L."/>
            <person name="He K."/>
            <person name="Yang H."/>
        </authorList>
    </citation>
    <scope>NUCLEOTIDE SEQUENCE [LARGE SCALE GENOMIC DNA]</scope>
    <source>
        <strain evidence="2">ShG14-8</strain>
    </source>
</reference>
<keyword evidence="1" id="KW-0812">Transmembrane</keyword>
<keyword evidence="1" id="KW-0472">Membrane</keyword>
<sequence>MIIHHRHAHPIFSLLMSMIVAFIVTLILTVVNFGSQNFFLHWARSFMIAWPIAFISVLVISPRVHRLVKWLTAQ</sequence>
<name>A0A139BXZ4_9PROT</name>
<dbReference type="InterPro" id="IPR021529">
    <property type="entry name" value="DUF2798"/>
</dbReference>
<gene>
    <name evidence="2" type="ORF">AWT59_0325</name>
</gene>
<accession>A0A139BXZ4</accession>
<evidence type="ECO:0000313" key="2">
    <source>
        <dbReference type="EMBL" id="KXS33605.1"/>
    </source>
</evidence>
<evidence type="ECO:0000313" key="3">
    <source>
        <dbReference type="Proteomes" id="UP000070578"/>
    </source>
</evidence>